<dbReference type="InterPro" id="IPR050237">
    <property type="entry name" value="ATP-dep_AMP-bd_enzyme"/>
</dbReference>
<proteinExistence type="predicted"/>
<gene>
    <name evidence="3" type="ORF">N7Z68_01825</name>
</gene>
<organism evidence="3 4">
    <name type="scientific">Alkalihalobacterium chitinilyticum</name>
    <dbReference type="NCBI Taxonomy" id="2980103"/>
    <lineage>
        <taxon>Bacteria</taxon>
        <taxon>Bacillati</taxon>
        <taxon>Bacillota</taxon>
        <taxon>Bacilli</taxon>
        <taxon>Bacillales</taxon>
        <taxon>Bacillaceae</taxon>
        <taxon>Alkalihalobacterium</taxon>
    </lineage>
</organism>
<protein>
    <submittedName>
        <fullName evidence="3">Long-chain fatty acid--CoA ligase</fullName>
    </submittedName>
</protein>
<feature type="domain" description="AMP-dependent synthetase/ligase" evidence="1">
    <location>
        <begin position="9"/>
        <end position="367"/>
    </location>
</feature>
<evidence type="ECO:0000259" key="2">
    <source>
        <dbReference type="Pfam" id="PF13193"/>
    </source>
</evidence>
<evidence type="ECO:0000313" key="4">
    <source>
        <dbReference type="Proteomes" id="UP001148125"/>
    </source>
</evidence>
<dbReference type="InterPro" id="IPR020845">
    <property type="entry name" value="AMP-binding_CS"/>
</dbReference>
<comment type="caution">
    <text evidence="3">The sequence shown here is derived from an EMBL/GenBank/DDBJ whole genome shotgun (WGS) entry which is preliminary data.</text>
</comment>
<dbReference type="CDD" id="cd17631">
    <property type="entry name" value="FACL_FadD13-like"/>
    <property type="match status" value="1"/>
</dbReference>
<dbReference type="InterPro" id="IPR025110">
    <property type="entry name" value="AMP-bd_C"/>
</dbReference>
<dbReference type="InterPro" id="IPR042099">
    <property type="entry name" value="ANL_N_sf"/>
</dbReference>
<dbReference type="InterPro" id="IPR045851">
    <property type="entry name" value="AMP-bd_C_sf"/>
</dbReference>
<dbReference type="EMBL" id="JAOTPO010000001">
    <property type="protein sequence ID" value="MDE5412123.1"/>
    <property type="molecule type" value="Genomic_DNA"/>
</dbReference>
<dbReference type="Pfam" id="PF00501">
    <property type="entry name" value="AMP-binding"/>
    <property type="match status" value="1"/>
</dbReference>
<evidence type="ECO:0000259" key="1">
    <source>
        <dbReference type="Pfam" id="PF00501"/>
    </source>
</evidence>
<dbReference type="Gene3D" id="3.40.50.12780">
    <property type="entry name" value="N-terminal domain of ligase-like"/>
    <property type="match status" value="1"/>
</dbReference>
<keyword evidence="4" id="KW-1185">Reference proteome</keyword>
<accession>A0ABT5VCC0</accession>
<dbReference type="Gene3D" id="3.30.300.30">
    <property type="match status" value="1"/>
</dbReference>
<dbReference type="PROSITE" id="PS00455">
    <property type="entry name" value="AMP_BINDING"/>
    <property type="match status" value="1"/>
</dbReference>
<evidence type="ECO:0000313" key="3">
    <source>
        <dbReference type="EMBL" id="MDE5412123.1"/>
    </source>
</evidence>
<reference evidence="3" key="1">
    <citation type="submission" date="2024-05" db="EMBL/GenBank/DDBJ databases">
        <title>Alkalihalobacillus sp. strain MEB203 novel alkaliphilic bacterium from Lonar Lake, India.</title>
        <authorList>
            <person name="Joshi A."/>
            <person name="Thite S."/>
            <person name="Mengade P."/>
        </authorList>
    </citation>
    <scope>NUCLEOTIDE SEQUENCE</scope>
    <source>
        <strain evidence="3">MEB 203</strain>
    </source>
</reference>
<dbReference type="InterPro" id="IPR000873">
    <property type="entry name" value="AMP-dep_synth/lig_dom"/>
</dbReference>
<dbReference type="PANTHER" id="PTHR43767">
    <property type="entry name" value="LONG-CHAIN-FATTY-ACID--COA LIGASE"/>
    <property type="match status" value="1"/>
</dbReference>
<dbReference type="GO" id="GO:0016874">
    <property type="term" value="F:ligase activity"/>
    <property type="evidence" value="ECO:0007669"/>
    <property type="project" value="UniProtKB-KW"/>
</dbReference>
<dbReference type="PANTHER" id="PTHR43767:SF1">
    <property type="entry name" value="NONRIBOSOMAL PEPTIDE SYNTHASE PES1 (EUROFUNG)-RELATED"/>
    <property type="match status" value="1"/>
</dbReference>
<dbReference type="Proteomes" id="UP001148125">
    <property type="component" value="Unassembled WGS sequence"/>
</dbReference>
<keyword evidence="3" id="KW-0436">Ligase</keyword>
<dbReference type="NCBIfam" id="NF004837">
    <property type="entry name" value="PRK06187.1"/>
    <property type="match status" value="1"/>
</dbReference>
<feature type="domain" description="AMP-binding enzyme C-terminal" evidence="2">
    <location>
        <begin position="417"/>
        <end position="492"/>
    </location>
</feature>
<name>A0ABT5VCC0_9BACI</name>
<dbReference type="Pfam" id="PF13193">
    <property type="entry name" value="AMP-binding_C"/>
    <property type="match status" value="1"/>
</dbReference>
<dbReference type="RefSeq" id="WP_275116744.1">
    <property type="nucleotide sequence ID" value="NZ_JAOTPO010000001.1"/>
</dbReference>
<sequence length="505" mass="56498">MFIAEQLKEMVERQPNAIISSYLGRETTYQQFYKQAERLAGYFKQLGYGKEDIVALVLPNSDYFLTSYYACQIGGFAVLPINTKLAPREIEYILNHSEAKGIIYDQRFEATVHEILPNLPVIQDTLTTGYENTSNRLEDIIDGPDRPVSEVSREDDDTSVIFYTSGTTGRPKGVMLTNRNVLSIAQIHKESMEITNKDRMQIVAPLFHCAAAHVFSIPTIYAGGAVVIEEGFSPEQTIKTMEKENITIFFGVPAMYSILLTTPSLQEASLPNLRLLTYGAAPMPYELIKRVKDIFPKVQVQNIYGQTENSPGATTLKDEHALSKIGSVGEALPQCEVRVVDESGEDLPVGKVGEIIVKGPHVMKGYLKNEEATRDTIKNGWLYSGDLGRLDEDGLLYIVDRKKDMIIRGGENIYPVEIEEVLYEIPEILEAAIIGVPHEVLGEVPKAYVATKKGMQIDETTILQYCQNRLAKYKVPQEIEFVEELPRNASGKVLKTELRSSTETI</sequence>
<dbReference type="SUPFAM" id="SSF56801">
    <property type="entry name" value="Acetyl-CoA synthetase-like"/>
    <property type="match status" value="1"/>
</dbReference>